<feature type="transmembrane region" description="Helical" evidence="13">
    <location>
        <begin position="123"/>
        <end position="142"/>
    </location>
</feature>
<organism evidence="16">
    <name type="scientific">freshwater metagenome</name>
    <dbReference type="NCBI Taxonomy" id="449393"/>
    <lineage>
        <taxon>unclassified sequences</taxon>
        <taxon>metagenomes</taxon>
        <taxon>ecological metagenomes</taxon>
    </lineage>
</organism>
<feature type="transmembrane region" description="Helical" evidence="13">
    <location>
        <begin position="19"/>
        <end position="38"/>
    </location>
</feature>
<evidence type="ECO:0000256" key="2">
    <source>
        <dbReference type="ARBA" id="ARBA00010185"/>
    </source>
</evidence>
<evidence type="ECO:0000256" key="8">
    <source>
        <dbReference type="ARBA" id="ARBA00022989"/>
    </source>
</evidence>
<name>A0A6J7DAC0_9ZZZZ</name>
<keyword evidence="9" id="KW-0443">Lipid metabolism</keyword>
<dbReference type="GO" id="GO:0004605">
    <property type="term" value="F:phosphatidate cytidylyltransferase activity"/>
    <property type="evidence" value="ECO:0007669"/>
    <property type="project" value="TreeGrafter"/>
</dbReference>
<dbReference type="EMBL" id="CAEZXH010000064">
    <property type="protein sequence ID" value="CAB4688592.1"/>
    <property type="molecule type" value="Genomic_DNA"/>
</dbReference>
<keyword evidence="12" id="KW-1208">Phospholipid metabolism</keyword>
<comment type="subcellular location">
    <subcellularLocation>
        <location evidence="1">Cell membrane</location>
        <topology evidence="1">Multi-pass membrane protein</topology>
    </subcellularLocation>
</comment>
<evidence type="ECO:0000256" key="5">
    <source>
        <dbReference type="ARBA" id="ARBA00022679"/>
    </source>
</evidence>
<evidence type="ECO:0000313" key="16">
    <source>
        <dbReference type="EMBL" id="CAB4867436.1"/>
    </source>
</evidence>
<comment type="similarity">
    <text evidence="2">Belongs to the CDS family.</text>
</comment>
<dbReference type="PANTHER" id="PTHR46382">
    <property type="entry name" value="PHOSPHATIDATE CYTIDYLYLTRANSFERASE"/>
    <property type="match status" value="1"/>
</dbReference>
<keyword evidence="8 13" id="KW-1133">Transmembrane helix</keyword>
<dbReference type="AlphaFoldDB" id="A0A6J7DAC0"/>
<evidence type="ECO:0000256" key="7">
    <source>
        <dbReference type="ARBA" id="ARBA00022695"/>
    </source>
</evidence>
<sequence>MSDLHALNEAINKKAGRKLFPSIAVGLTLLGLVIASLAFQRVLFLPLAIAAIIRGVWELGQALDRANIEISVPTISFCAVAIMTSAWVKDVTGLAVATAISIPFLLISGLPKGHHNFVKNATATVFATIYLPFLAGFLIVMAKPDDGLARVMTFVIVVGCNDTFGYIFGVLLGKHKLAPAISPKKTWEGLIGSLIFSILGGGLMLSLLFEKHWLVGAAIGVAAVFTATCGDLIESAIKRDLDLKDMGAILPGHGGMLDRLDSVLLSAPIIWAILTLVG</sequence>
<proteinExistence type="inferred from homology"/>
<evidence type="ECO:0000313" key="15">
    <source>
        <dbReference type="EMBL" id="CAB4688592.1"/>
    </source>
</evidence>
<feature type="transmembrane region" description="Helical" evidence="13">
    <location>
        <begin position="189"/>
        <end position="207"/>
    </location>
</feature>
<feature type="transmembrane region" description="Helical" evidence="13">
    <location>
        <begin position="94"/>
        <end position="111"/>
    </location>
</feature>
<dbReference type="EMBL" id="CAFBLI010000048">
    <property type="protein sequence ID" value="CAB4867436.1"/>
    <property type="molecule type" value="Genomic_DNA"/>
</dbReference>
<evidence type="ECO:0000256" key="9">
    <source>
        <dbReference type="ARBA" id="ARBA00023098"/>
    </source>
</evidence>
<protein>
    <submittedName>
        <fullName evidence="16">Unannotated protein</fullName>
    </submittedName>
</protein>
<evidence type="ECO:0000256" key="13">
    <source>
        <dbReference type="SAM" id="Phobius"/>
    </source>
</evidence>
<dbReference type="PROSITE" id="PS01315">
    <property type="entry name" value="CDS"/>
    <property type="match status" value="1"/>
</dbReference>
<evidence type="ECO:0000256" key="6">
    <source>
        <dbReference type="ARBA" id="ARBA00022692"/>
    </source>
</evidence>
<dbReference type="InterPro" id="IPR000374">
    <property type="entry name" value="PC_trans"/>
</dbReference>
<gene>
    <name evidence="14" type="ORF">UFOPK1811_00492</name>
    <name evidence="15" type="ORF">UFOPK2360_01000</name>
    <name evidence="16" type="ORF">UFOPK3306_00748</name>
</gene>
<keyword evidence="6 13" id="KW-0812">Transmembrane</keyword>
<feature type="transmembrane region" description="Helical" evidence="13">
    <location>
        <begin position="213"/>
        <end position="233"/>
    </location>
</feature>
<dbReference type="GO" id="GO:0016024">
    <property type="term" value="P:CDP-diacylglycerol biosynthetic process"/>
    <property type="evidence" value="ECO:0007669"/>
    <property type="project" value="TreeGrafter"/>
</dbReference>
<keyword evidence="5" id="KW-0808">Transferase</keyword>
<dbReference type="PANTHER" id="PTHR46382:SF1">
    <property type="entry name" value="PHOSPHATIDATE CYTIDYLYLTRANSFERASE"/>
    <property type="match status" value="1"/>
</dbReference>
<evidence type="ECO:0000256" key="10">
    <source>
        <dbReference type="ARBA" id="ARBA00023136"/>
    </source>
</evidence>
<keyword evidence="11" id="KW-0594">Phospholipid biosynthesis</keyword>
<dbReference type="Pfam" id="PF01148">
    <property type="entry name" value="CTP_transf_1"/>
    <property type="match status" value="1"/>
</dbReference>
<feature type="transmembrane region" description="Helical" evidence="13">
    <location>
        <begin position="70"/>
        <end position="88"/>
    </location>
</feature>
<reference evidence="16" key="1">
    <citation type="submission" date="2020-05" db="EMBL/GenBank/DDBJ databases">
        <authorList>
            <person name="Chiriac C."/>
            <person name="Salcher M."/>
            <person name="Ghai R."/>
            <person name="Kavagutti S V."/>
        </authorList>
    </citation>
    <scope>NUCLEOTIDE SEQUENCE</scope>
</reference>
<keyword evidence="7" id="KW-0548">Nucleotidyltransferase</keyword>
<evidence type="ECO:0000256" key="3">
    <source>
        <dbReference type="ARBA" id="ARBA00022475"/>
    </source>
</evidence>
<evidence type="ECO:0000256" key="4">
    <source>
        <dbReference type="ARBA" id="ARBA00022516"/>
    </source>
</evidence>
<evidence type="ECO:0000313" key="14">
    <source>
        <dbReference type="EMBL" id="CAB4596343.1"/>
    </source>
</evidence>
<evidence type="ECO:0000256" key="12">
    <source>
        <dbReference type="ARBA" id="ARBA00023264"/>
    </source>
</evidence>
<feature type="transmembrane region" description="Helical" evidence="13">
    <location>
        <begin position="148"/>
        <end position="168"/>
    </location>
</feature>
<evidence type="ECO:0000256" key="1">
    <source>
        <dbReference type="ARBA" id="ARBA00004651"/>
    </source>
</evidence>
<dbReference type="EMBL" id="CAEZUJ010000013">
    <property type="protein sequence ID" value="CAB4596343.1"/>
    <property type="molecule type" value="Genomic_DNA"/>
</dbReference>
<accession>A0A6J7DAC0</accession>
<evidence type="ECO:0000256" key="11">
    <source>
        <dbReference type="ARBA" id="ARBA00023209"/>
    </source>
</evidence>
<keyword evidence="3" id="KW-1003">Cell membrane</keyword>
<keyword evidence="10 13" id="KW-0472">Membrane</keyword>
<dbReference type="GO" id="GO:0005886">
    <property type="term" value="C:plasma membrane"/>
    <property type="evidence" value="ECO:0007669"/>
    <property type="project" value="UniProtKB-SubCell"/>
</dbReference>
<keyword evidence="4" id="KW-0444">Lipid biosynthesis</keyword>